<keyword evidence="1" id="KW-0732">Signal</keyword>
<dbReference type="InterPro" id="IPR006202">
    <property type="entry name" value="Neur_chan_lig-bd"/>
</dbReference>
<feature type="chain" id="PRO_5041464282" description="Neurotransmitter-gated ion-channel ligand-binding domain-containing protein" evidence="1">
    <location>
        <begin position="17"/>
        <end position="232"/>
    </location>
</feature>
<dbReference type="EMBL" id="CATQJL010000001">
    <property type="protein sequence ID" value="CAJ0588854.1"/>
    <property type="molecule type" value="Genomic_DNA"/>
</dbReference>
<evidence type="ECO:0000313" key="4">
    <source>
        <dbReference type="Proteomes" id="UP001176961"/>
    </source>
</evidence>
<evidence type="ECO:0000256" key="1">
    <source>
        <dbReference type="SAM" id="SignalP"/>
    </source>
</evidence>
<reference evidence="3" key="1">
    <citation type="submission" date="2023-07" db="EMBL/GenBank/DDBJ databases">
        <authorList>
            <consortium name="CYATHOMIX"/>
        </authorList>
    </citation>
    <scope>NUCLEOTIDE SEQUENCE</scope>
    <source>
        <strain evidence="3">N/A</strain>
    </source>
</reference>
<feature type="domain" description="Neurotransmitter-gated ion-channel ligand-binding" evidence="2">
    <location>
        <begin position="33"/>
        <end position="140"/>
    </location>
</feature>
<dbReference type="SUPFAM" id="SSF63712">
    <property type="entry name" value="Nicotinic receptor ligand binding domain-like"/>
    <property type="match status" value="1"/>
</dbReference>
<dbReference type="GO" id="GO:0016020">
    <property type="term" value="C:membrane"/>
    <property type="evidence" value="ECO:0007669"/>
    <property type="project" value="InterPro"/>
</dbReference>
<dbReference type="Proteomes" id="UP001176961">
    <property type="component" value="Unassembled WGS sequence"/>
</dbReference>
<gene>
    <name evidence="3" type="ORF">CYNAS_LOCUS837</name>
</gene>
<keyword evidence="4" id="KW-1185">Reference proteome</keyword>
<organism evidence="3 4">
    <name type="scientific">Cylicocyclus nassatus</name>
    <name type="common">Nematode worm</name>
    <dbReference type="NCBI Taxonomy" id="53992"/>
    <lineage>
        <taxon>Eukaryota</taxon>
        <taxon>Metazoa</taxon>
        <taxon>Ecdysozoa</taxon>
        <taxon>Nematoda</taxon>
        <taxon>Chromadorea</taxon>
        <taxon>Rhabditida</taxon>
        <taxon>Rhabditina</taxon>
        <taxon>Rhabditomorpha</taxon>
        <taxon>Strongyloidea</taxon>
        <taxon>Strongylidae</taxon>
        <taxon>Cylicocyclus</taxon>
    </lineage>
</organism>
<sequence length="232" mass="26758">MLRLVLWLCMLISAICRHDTPIVIERPMNRVEFDDLLMEYNQDQGPHRNMSVAIEITVNSARLSEDVLRTSLTIEQTWNDDRLVFKGSSEVPLPANTHVWYPDTMIINALSNKVKASSMFLNYDGTLRERQLCNVEVVCEESKPDNENLRCPITLTSFSSRGVDYMQYTINMIDIDHVNRILNATISYETKTDHRNRTSSLAHAILYLRKPHHPLGDFIEEFSKAAHLQGEH</sequence>
<dbReference type="Pfam" id="PF02931">
    <property type="entry name" value="Neur_chan_LBD"/>
    <property type="match status" value="1"/>
</dbReference>
<accession>A0AA36DLN5</accession>
<name>A0AA36DLN5_CYLNA</name>
<evidence type="ECO:0000313" key="3">
    <source>
        <dbReference type="EMBL" id="CAJ0588854.1"/>
    </source>
</evidence>
<evidence type="ECO:0000259" key="2">
    <source>
        <dbReference type="Pfam" id="PF02931"/>
    </source>
</evidence>
<proteinExistence type="predicted"/>
<feature type="signal peptide" evidence="1">
    <location>
        <begin position="1"/>
        <end position="16"/>
    </location>
</feature>
<dbReference type="InterPro" id="IPR036734">
    <property type="entry name" value="Neur_chan_lig-bd_sf"/>
</dbReference>
<dbReference type="AlphaFoldDB" id="A0AA36DLN5"/>
<dbReference type="Gene3D" id="2.70.170.10">
    <property type="entry name" value="Neurotransmitter-gated ion-channel ligand-binding domain"/>
    <property type="match status" value="1"/>
</dbReference>
<comment type="caution">
    <text evidence="3">The sequence shown here is derived from an EMBL/GenBank/DDBJ whole genome shotgun (WGS) entry which is preliminary data.</text>
</comment>
<protein>
    <recommendedName>
        <fullName evidence="2">Neurotransmitter-gated ion-channel ligand-binding domain-containing protein</fullName>
    </recommendedName>
</protein>
<dbReference type="GO" id="GO:0005230">
    <property type="term" value="F:extracellular ligand-gated monoatomic ion channel activity"/>
    <property type="evidence" value="ECO:0007669"/>
    <property type="project" value="InterPro"/>
</dbReference>